<dbReference type="STRING" id="32264.T1JXL5"/>
<name>T1JXL5_TETUR</name>
<dbReference type="Proteomes" id="UP000015104">
    <property type="component" value="Unassembled WGS sequence"/>
</dbReference>
<dbReference type="InterPro" id="IPR011333">
    <property type="entry name" value="SKP1/BTB/POZ_sf"/>
</dbReference>
<dbReference type="AlphaFoldDB" id="T1JXL5"/>
<evidence type="ECO:0000256" key="2">
    <source>
        <dbReference type="ARBA" id="ARBA00022737"/>
    </source>
</evidence>
<evidence type="ECO:0000313" key="4">
    <source>
        <dbReference type="EnsemblMetazoa" id="tetur02g12390.1"/>
    </source>
</evidence>
<dbReference type="KEGG" id="tut:107370818"/>
<dbReference type="CDD" id="cd18186">
    <property type="entry name" value="BTB_POZ_ZBTB_KLHL-like"/>
    <property type="match status" value="1"/>
</dbReference>
<dbReference type="PANTHER" id="PTHR24412:SF489">
    <property type="entry name" value="RING FINGER DOMAIN AND KELCH REPEAT-CONTAINING PROTEIN DDB_G0271372"/>
    <property type="match status" value="1"/>
</dbReference>
<dbReference type="HOGENOM" id="CLU_020442_0_0_1"/>
<organism evidence="4 5">
    <name type="scientific">Tetranychus urticae</name>
    <name type="common">Two-spotted spider mite</name>
    <dbReference type="NCBI Taxonomy" id="32264"/>
    <lineage>
        <taxon>Eukaryota</taxon>
        <taxon>Metazoa</taxon>
        <taxon>Ecdysozoa</taxon>
        <taxon>Arthropoda</taxon>
        <taxon>Chelicerata</taxon>
        <taxon>Arachnida</taxon>
        <taxon>Acari</taxon>
        <taxon>Acariformes</taxon>
        <taxon>Trombidiformes</taxon>
        <taxon>Prostigmata</taxon>
        <taxon>Eleutherengona</taxon>
        <taxon>Raphignathae</taxon>
        <taxon>Tetranychoidea</taxon>
        <taxon>Tetranychidae</taxon>
        <taxon>Tetranychus</taxon>
    </lineage>
</organism>
<feature type="domain" description="BACK" evidence="3">
    <location>
        <begin position="122"/>
        <end position="209"/>
    </location>
</feature>
<accession>T1JXL5</accession>
<evidence type="ECO:0000313" key="5">
    <source>
        <dbReference type="Proteomes" id="UP000015104"/>
    </source>
</evidence>
<gene>
    <name evidence="4" type="primary">107370818</name>
</gene>
<dbReference type="EMBL" id="CAEY01000829">
    <property type="status" value="NOT_ANNOTATED_CDS"/>
    <property type="molecule type" value="Genomic_DNA"/>
</dbReference>
<keyword evidence="1" id="KW-0880">Kelch repeat</keyword>
<dbReference type="Gene3D" id="3.30.710.10">
    <property type="entry name" value="Potassium Channel Kv1.1, Chain A"/>
    <property type="match status" value="1"/>
</dbReference>
<sequence length="510" mass="60016">MDSLETDDQFIIVNRSREHRISKKVIRKVPYFEKLLSHECLESKENKVELDFDEKALILFLKWVAFDYLLIEMKNVISLYNMIDYFGVDSNLIQDCATYFRDNFSISHLPVVISQVTPTSQCINSGALDAFICRHFLKIAKSKAWLNYPIETIEYICALDLVIHSEMQVFNAIMRWIDYEAESSKIHLERLLKLIRWCHLSRKDLSKIKENDCVKSSNFEPIFCTPVQCNGYCTLNRINQYYYVLIEELDGTDLQIKVLTKNFMPFIKRVIKLDESMPLNLLHNDHVCDIVFDSGRKMIRVDWNQNKYRLIGLEELKSHTFKIRKCIPEKKYDELYDLHVNLSRYYPQGSLLDLNGEFLLISTNSEKMFCCLSPSDARIERFYHGSHCEYLATVLDNKIYIMTSSHELFEFNIDSGKTQKFTRKGEAEFRDLFLISKPEQDKIMLIDKSKEIVDCFNVRTKEWSPFGIMVNNFTSTGNQRKLNKLLTFTSAFLPINTIRSCIKRERKPVE</sequence>
<dbReference type="PANTHER" id="PTHR24412">
    <property type="entry name" value="KELCH PROTEIN"/>
    <property type="match status" value="1"/>
</dbReference>
<protein>
    <recommendedName>
        <fullName evidence="3">BACK domain-containing protein</fullName>
    </recommendedName>
</protein>
<dbReference type="EnsemblMetazoa" id="tetur02g12390.1">
    <property type="protein sequence ID" value="tetur02g12390.1"/>
    <property type="gene ID" value="tetur02g12390"/>
</dbReference>
<proteinExistence type="predicted"/>
<dbReference type="OrthoDB" id="6350321at2759"/>
<reference evidence="4" key="2">
    <citation type="submission" date="2015-06" db="UniProtKB">
        <authorList>
            <consortium name="EnsemblMetazoa"/>
        </authorList>
    </citation>
    <scope>IDENTIFICATION</scope>
</reference>
<reference evidence="5" key="1">
    <citation type="submission" date="2011-08" db="EMBL/GenBank/DDBJ databases">
        <authorList>
            <person name="Rombauts S."/>
        </authorList>
    </citation>
    <scope>NUCLEOTIDE SEQUENCE</scope>
    <source>
        <strain evidence="5">London</strain>
    </source>
</reference>
<dbReference type="Gene3D" id="1.25.40.420">
    <property type="match status" value="1"/>
</dbReference>
<dbReference type="SMART" id="SM00875">
    <property type="entry name" value="BACK"/>
    <property type="match status" value="1"/>
</dbReference>
<dbReference type="eggNOG" id="KOG4441">
    <property type="taxonomic scope" value="Eukaryota"/>
</dbReference>
<dbReference type="Pfam" id="PF07707">
    <property type="entry name" value="BACK"/>
    <property type="match status" value="1"/>
</dbReference>
<evidence type="ECO:0000259" key="3">
    <source>
        <dbReference type="SMART" id="SM00875"/>
    </source>
</evidence>
<dbReference type="InterPro" id="IPR011705">
    <property type="entry name" value="BACK"/>
</dbReference>
<keyword evidence="2" id="KW-0677">Repeat</keyword>
<keyword evidence="5" id="KW-1185">Reference proteome</keyword>
<evidence type="ECO:0000256" key="1">
    <source>
        <dbReference type="ARBA" id="ARBA00022441"/>
    </source>
</evidence>